<dbReference type="SMR" id="G4ZIC8"/>
<feature type="region of interest" description="Disordered" evidence="1">
    <location>
        <begin position="1"/>
        <end position="39"/>
    </location>
</feature>
<dbReference type="OMA" id="NNARTHC"/>
<dbReference type="Proteomes" id="UP000002640">
    <property type="component" value="Unassembled WGS sequence"/>
</dbReference>
<feature type="non-terminal residue" evidence="2">
    <location>
        <position position="215"/>
    </location>
</feature>
<evidence type="ECO:0000256" key="1">
    <source>
        <dbReference type="SAM" id="MobiDB-lite"/>
    </source>
</evidence>
<proteinExistence type="predicted"/>
<name>G4ZIC8_PHYSP</name>
<organism evidence="2 3">
    <name type="scientific">Phytophthora sojae (strain P6497)</name>
    <name type="common">Soybean stem and root rot agent</name>
    <name type="synonym">Phytophthora megasperma f. sp. glycines</name>
    <dbReference type="NCBI Taxonomy" id="1094619"/>
    <lineage>
        <taxon>Eukaryota</taxon>
        <taxon>Sar</taxon>
        <taxon>Stramenopiles</taxon>
        <taxon>Oomycota</taxon>
        <taxon>Peronosporomycetes</taxon>
        <taxon>Peronosporales</taxon>
        <taxon>Peronosporaceae</taxon>
        <taxon>Phytophthora</taxon>
    </lineage>
</organism>
<evidence type="ECO:0000313" key="2">
    <source>
        <dbReference type="EMBL" id="EGZ18764.1"/>
    </source>
</evidence>
<dbReference type="KEGG" id="psoj:PHYSODRAFT_500837"/>
<evidence type="ECO:0000313" key="3">
    <source>
        <dbReference type="Proteomes" id="UP000002640"/>
    </source>
</evidence>
<reference evidence="2 3" key="1">
    <citation type="journal article" date="2006" name="Science">
        <title>Phytophthora genome sequences uncover evolutionary origins and mechanisms of pathogenesis.</title>
        <authorList>
            <person name="Tyler B.M."/>
            <person name="Tripathy S."/>
            <person name="Zhang X."/>
            <person name="Dehal P."/>
            <person name="Jiang R.H."/>
            <person name="Aerts A."/>
            <person name="Arredondo F.D."/>
            <person name="Baxter L."/>
            <person name="Bensasson D."/>
            <person name="Beynon J.L."/>
            <person name="Chapman J."/>
            <person name="Damasceno C.M."/>
            <person name="Dorrance A.E."/>
            <person name="Dou D."/>
            <person name="Dickerman A.W."/>
            <person name="Dubchak I.L."/>
            <person name="Garbelotto M."/>
            <person name="Gijzen M."/>
            <person name="Gordon S.G."/>
            <person name="Govers F."/>
            <person name="Grunwald N.J."/>
            <person name="Huang W."/>
            <person name="Ivors K.L."/>
            <person name="Jones R.W."/>
            <person name="Kamoun S."/>
            <person name="Krampis K."/>
            <person name="Lamour K.H."/>
            <person name="Lee M.K."/>
            <person name="McDonald W.H."/>
            <person name="Medina M."/>
            <person name="Meijer H.J."/>
            <person name="Nordberg E.K."/>
            <person name="Maclean D.J."/>
            <person name="Ospina-Giraldo M.D."/>
            <person name="Morris P.F."/>
            <person name="Phuntumart V."/>
            <person name="Putnam N.H."/>
            <person name="Rash S."/>
            <person name="Rose J.K."/>
            <person name="Sakihama Y."/>
            <person name="Salamov A.A."/>
            <person name="Savidor A."/>
            <person name="Scheuring C.F."/>
            <person name="Smith B.M."/>
            <person name="Sobral B.W."/>
            <person name="Terry A."/>
            <person name="Torto-Alalibo T.A."/>
            <person name="Win J."/>
            <person name="Xu Z."/>
            <person name="Zhang H."/>
            <person name="Grigoriev I.V."/>
            <person name="Rokhsar D.S."/>
            <person name="Boore J.L."/>
        </authorList>
    </citation>
    <scope>NUCLEOTIDE SEQUENCE [LARGE SCALE GENOMIC DNA]</scope>
    <source>
        <strain evidence="2 3">P6497</strain>
    </source>
</reference>
<dbReference type="RefSeq" id="XP_009527822.1">
    <property type="nucleotide sequence ID" value="XM_009529527.1"/>
</dbReference>
<feature type="compositionally biased region" description="Low complexity" evidence="1">
    <location>
        <begin position="1"/>
        <end position="20"/>
    </location>
</feature>
<dbReference type="PROSITE" id="PS50096">
    <property type="entry name" value="IQ"/>
    <property type="match status" value="1"/>
</dbReference>
<gene>
    <name evidence="2" type="ORF">PHYSODRAFT_500837</name>
</gene>
<dbReference type="GeneID" id="20657893"/>
<accession>G4ZIC8</accession>
<dbReference type="EMBL" id="JH159154">
    <property type="protein sequence ID" value="EGZ18764.1"/>
    <property type="molecule type" value="Genomic_DNA"/>
</dbReference>
<protein>
    <submittedName>
        <fullName evidence="2">Uncharacterized protein</fullName>
    </submittedName>
</protein>
<sequence length="215" mass="24370">MASSKLLSSTTTSNNNLSSSRIHSSAERLAPLGPASFEKTRAQRRPLPAPLQAAINEVLAVKNLIEGLSERGESRDDSNNDDFDDPETPVIPICKRVSPRKTQLQSRRPEWQRYIRRIMMTKGIRGSTLARYRRLVGIVARRNLTHSYAGAAERVVRYRLEIRSAAAIQTMTRSFLTRRRQAKLLQRHQAAAKIQCLCRKVLAVEKQRKVAEIAR</sequence>
<keyword evidence="3" id="KW-1185">Reference proteome</keyword>
<dbReference type="InParanoid" id="G4ZIC8"/>
<dbReference type="AlphaFoldDB" id="G4ZIC8"/>
<feature type="region of interest" description="Disordered" evidence="1">
    <location>
        <begin position="70"/>
        <end position="91"/>
    </location>
</feature>